<evidence type="ECO:0008006" key="4">
    <source>
        <dbReference type="Google" id="ProtNLM"/>
    </source>
</evidence>
<reference evidence="2 3" key="1">
    <citation type="submission" date="2024-01" db="EMBL/GenBank/DDBJ databases">
        <title>The complete chloroplast genome sequence of Lithospermum erythrorhizon: insights into the phylogenetic relationship among Boraginaceae species and the maternal lineages of purple gromwells.</title>
        <authorList>
            <person name="Okada T."/>
            <person name="Watanabe K."/>
        </authorList>
    </citation>
    <scope>NUCLEOTIDE SEQUENCE [LARGE SCALE GENOMIC DNA]</scope>
</reference>
<proteinExistence type="predicted"/>
<protein>
    <recommendedName>
        <fullName evidence="4">Reverse transcriptase domain-containing protein</fullName>
    </recommendedName>
</protein>
<organism evidence="2 3">
    <name type="scientific">Lithospermum erythrorhizon</name>
    <name type="common">Purple gromwell</name>
    <name type="synonym">Lithospermum officinale var. erythrorhizon</name>
    <dbReference type="NCBI Taxonomy" id="34254"/>
    <lineage>
        <taxon>Eukaryota</taxon>
        <taxon>Viridiplantae</taxon>
        <taxon>Streptophyta</taxon>
        <taxon>Embryophyta</taxon>
        <taxon>Tracheophyta</taxon>
        <taxon>Spermatophyta</taxon>
        <taxon>Magnoliopsida</taxon>
        <taxon>eudicotyledons</taxon>
        <taxon>Gunneridae</taxon>
        <taxon>Pentapetalae</taxon>
        <taxon>asterids</taxon>
        <taxon>lamiids</taxon>
        <taxon>Boraginales</taxon>
        <taxon>Boraginaceae</taxon>
        <taxon>Boraginoideae</taxon>
        <taxon>Lithospermeae</taxon>
        <taxon>Lithospermum</taxon>
    </lineage>
</organism>
<feature type="region of interest" description="Disordered" evidence="1">
    <location>
        <begin position="92"/>
        <end position="112"/>
    </location>
</feature>
<dbReference type="SUPFAM" id="SSF56672">
    <property type="entry name" value="DNA/RNA polymerases"/>
    <property type="match status" value="1"/>
</dbReference>
<evidence type="ECO:0000256" key="1">
    <source>
        <dbReference type="SAM" id="MobiDB-lite"/>
    </source>
</evidence>
<dbReference type="AlphaFoldDB" id="A0AAV3Q4S8"/>
<name>A0AAV3Q4S8_LITER</name>
<dbReference type="Gene3D" id="3.30.70.270">
    <property type="match status" value="1"/>
</dbReference>
<evidence type="ECO:0000313" key="2">
    <source>
        <dbReference type="EMBL" id="GAA0157640.1"/>
    </source>
</evidence>
<keyword evidence="3" id="KW-1185">Reference proteome</keyword>
<evidence type="ECO:0000313" key="3">
    <source>
        <dbReference type="Proteomes" id="UP001454036"/>
    </source>
</evidence>
<sequence length="242" mass="27585">MLVDTGSSTDILYLSTFDKLQLPRNLLQPLHTLLIGFTSHSINVMGMVTLDFIVGAGIKVSTIRAQFTVVDIAGGIGEVCEDHKRSRIGYQTYMPPLNKRPSEEHRKRSTKNHMKINTVKNEGQEDNSPKEMESEKRAMLHEEVLIVPFKQENKDKTFIICTKLGKERQQWLIALVRDFEDVFAWGPEDMAGIDPAVAIARNMDIYVDDMLVKSKTRADHLENLGETFDQLRESRLKVNPEK</sequence>
<dbReference type="InterPro" id="IPR043128">
    <property type="entry name" value="Rev_trsase/Diguanyl_cyclase"/>
</dbReference>
<comment type="caution">
    <text evidence="2">The sequence shown here is derived from an EMBL/GenBank/DDBJ whole genome shotgun (WGS) entry which is preliminary data.</text>
</comment>
<dbReference type="EMBL" id="BAABME010003150">
    <property type="protein sequence ID" value="GAA0157640.1"/>
    <property type="molecule type" value="Genomic_DNA"/>
</dbReference>
<dbReference type="Proteomes" id="UP001454036">
    <property type="component" value="Unassembled WGS sequence"/>
</dbReference>
<accession>A0AAV3Q4S8</accession>
<dbReference type="InterPro" id="IPR043502">
    <property type="entry name" value="DNA/RNA_pol_sf"/>
</dbReference>
<gene>
    <name evidence="2" type="ORF">LIER_14867</name>
</gene>